<organism evidence="2 3">
    <name type="scientific">Krasilnikovia cinnamomea</name>
    <dbReference type="NCBI Taxonomy" id="349313"/>
    <lineage>
        <taxon>Bacteria</taxon>
        <taxon>Bacillati</taxon>
        <taxon>Actinomycetota</taxon>
        <taxon>Actinomycetes</taxon>
        <taxon>Micromonosporales</taxon>
        <taxon>Micromonosporaceae</taxon>
        <taxon>Krasilnikovia</taxon>
    </lineage>
</organism>
<name>A0A4Q7ZQ20_9ACTN</name>
<dbReference type="AlphaFoldDB" id="A0A4Q7ZQ20"/>
<evidence type="ECO:0000313" key="3">
    <source>
        <dbReference type="Proteomes" id="UP000292564"/>
    </source>
</evidence>
<protein>
    <submittedName>
        <fullName evidence="2">Uncharacterized protein</fullName>
    </submittedName>
</protein>
<keyword evidence="1" id="KW-0812">Transmembrane</keyword>
<evidence type="ECO:0000313" key="2">
    <source>
        <dbReference type="EMBL" id="RZU53187.1"/>
    </source>
</evidence>
<reference evidence="2 3" key="1">
    <citation type="submission" date="2019-02" db="EMBL/GenBank/DDBJ databases">
        <title>Sequencing the genomes of 1000 actinobacteria strains.</title>
        <authorList>
            <person name="Klenk H.-P."/>
        </authorList>
    </citation>
    <scope>NUCLEOTIDE SEQUENCE [LARGE SCALE GENOMIC DNA]</scope>
    <source>
        <strain evidence="2 3">DSM 45162</strain>
    </source>
</reference>
<evidence type="ECO:0000256" key="1">
    <source>
        <dbReference type="SAM" id="Phobius"/>
    </source>
</evidence>
<dbReference type="RefSeq" id="WP_130511699.1">
    <property type="nucleotide sequence ID" value="NZ_SHKY01000001.1"/>
</dbReference>
<keyword evidence="3" id="KW-1185">Reference proteome</keyword>
<keyword evidence="1" id="KW-1133">Transmembrane helix</keyword>
<sequence length="138" mass="13911">MKSAGTVSGHLARLLLLACTVLGVAALHTIGHAGLGDLDRHHPAAASVVVEGLGGCDGDGCLHHAAGSGGAADTSRWWEVCVAILGALAACVLAARQWSRARGAAVEVSVPARRRPPPHRVRGPTAGLILATAAVLRT</sequence>
<dbReference type="EMBL" id="SHKY01000001">
    <property type="protein sequence ID" value="RZU53187.1"/>
    <property type="molecule type" value="Genomic_DNA"/>
</dbReference>
<dbReference type="Proteomes" id="UP000292564">
    <property type="component" value="Unassembled WGS sequence"/>
</dbReference>
<keyword evidence="1" id="KW-0472">Membrane</keyword>
<comment type="caution">
    <text evidence="2">The sequence shown here is derived from an EMBL/GenBank/DDBJ whole genome shotgun (WGS) entry which is preliminary data.</text>
</comment>
<gene>
    <name evidence="2" type="ORF">EV385_5077</name>
</gene>
<feature type="transmembrane region" description="Helical" evidence="1">
    <location>
        <begin position="77"/>
        <end position="95"/>
    </location>
</feature>
<accession>A0A4Q7ZQ20</accession>
<proteinExistence type="predicted"/>